<name>A0A4Y9QUM5_9BACT</name>
<dbReference type="Gene3D" id="2.160.10.10">
    <property type="entry name" value="Hexapeptide repeat proteins"/>
    <property type="match status" value="1"/>
</dbReference>
<evidence type="ECO:0000313" key="3">
    <source>
        <dbReference type="Proteomes" id="UP000297647"/>
    </source>
</evidence>
<keyword evidence="3" id="KW-1185">Reference proteome</keyword>
<dbReference type="Proteomes" id="UP000297647">
    <property type="component" value="Unassembled WGS sequence"/>
</dbReference>
<dbReference type="EMBL" id="SPSB01000003">
    <property type="protein sequence ID" value="TFV94695.1"/>
    <property type="molecule type" value="Genomic_DNA"/>
</dbReference>
<evidence type="ECO:0008006" key="4">
    <source>
        <dbReference type="Google" id="ProtNLM"/>
    </source>
</evidence>
<dbReference type="InterPro" id="IPR001451">
    <property type="entry name" value="Hexapep"/>
</dbReference>
<comment type="similarity">
    <text evidence="1">Belongs to the transferase hexapeptide repeat family.</text>
</comment>
<gene>
    <name evidence="2" type="ORF">E4S40_11850</name>
</gene>
<dbReference type="InterPro" id="IPR050179">
    <property type="entry name" value="Trans_hexapeptide_repeat"/>
</dbReference>
<dbReference type="OrthoDB" id="9812571at2"/>
<dbReference type="SUPFAM" id="SSF51161">
    <property type="entry name" value="Trimeric LpxA-like enzymes"/>
    <property type="match status" value="1"/>
</dbReference>
<dbReference type="PANTHER" id="PTHR43300:SF7">
    <property type="entry name" value="UDP-N-ACETYLBACILLOSAMINE N-ACETYLTRANSFERASE"/>
    <property type="match status" value="1"/>
</dbReference>
<evidence type="ECO:0000313" key="2">
    <source>
        <dbReference type="EMBL" id="TFV94695.1"/>
    </source>
</evidence>
<dbReference type="Pfam" id="PF00132">
    <property type="entry name" value="Hexapep"/>
    <property type="match status" value="1"/>
</dbReference>
<dbReference type="AlphaFoldDB" id="A0A4Y9QUM5"/>
<reference evidence="2 3" key="1">
    <citation type="submission" date="2019-03" db="EMBL/GenBank/DDBJ databases">
        <title>Algoriphagus sp. nov, a new strain isolated from root system soil of mangrove plant Kandelia.</title>
        <authorList>
            <person name="Yin Q."/>
            <person name="Wang K."/>
            <person name="Song Z."/>
        </authorList>
    </citation>
    <scope>NUCLEOTIDE SEQUENCE [LARGE SCALE GENOMIC DNA]</scope>
    <source>
        <strain evidence="2 3">XY-J91</strain>
    </source>
</reference>
<comment type="caution">
    <text evidence="2">The sequence shown here is derived from an EMBL/GenBank/DDBJ whole genome shotgun (WGS) entry which is preliminary data.</text>
</comment>
<organism evidence="2 3">
    <name type="scientific">Algoriphagus kandeliae</name>
    <dbReference type="NCBI Taxonomy" id="2562278"/>
    <lineage>
        <taxon>Bacteria</taxon>
        <taxon>Pseudomonadati</taxon>
        <taxon>Bacteroidota</taxon>
        <taxon>Cytophagia</taxon>
        <taxon>Cytophagales</taxon>
        <taxon>Cyclobacteriaceae</taxon>
        <taxon>Algoriphagus</taxon>
    </lineage>
</organism>
<accession>A0A4Y9QUM5</accession>
<dbReference type="RefSeq" id="WP_135074278.1">
    <property type="nucleotide sequence ID" value="NZ_SPSB01000003.1"/>
</dbReference>
<proteinExistence type="inferred from homology"/>
<dbReference type="InterPro" id="IPR011004">
    <property type="entry name" value="Trimer_LpxA-like_sf"/>
</dbReference>
<dbReference type="PANTHER" id="PTHR43300">
    <property type="entry name" value="ACETYLTRANSFERASE"/>
    <property type="match status" value="1"/>
</dbReference>
<sequence length="227" mass="24820">MKKLVILGHSDGGVPIVMDMAAEIFGCRSFDIVKNINRPNCPLPGELYEAVHIFDKEYDFDLNRSHSVQFGVQHGNVKYVLYHHFFKNFQIGRERYIDLIHSSSYFAPSASAKGGLIMEPLSVVSTMSQLGFGVTLKRSASVGHHAILEDFVNVNPGAVLSGFVSIGEGSEIGTGAIISNNIKIGKRCLIGAGSVVTRDIPDGVIAYGNPCKVIRENERWAKLNLEI</sequence>
<protein>
    <recommendedName>
        <fullName evidence="4">Acetyltransferase</fullName>
    </recommendedName>
</protein>
<evidence type="ECO:0000256" key="1">
    <source>
        <dbReference type="ARBA" id="ARBA00007274"/>
    </source>
</evidence>